<feature type="region of interest" description="Disordered" evidence="7">
    <location>
        <begin position="105"/>
        <end position="132"/>
    </location>
</feature>
<feature type="compositionally biased region" description="Basic and acidic residues" evidence="7">
    <location>
        <begin position="250"/>
        <end position="266"/>
    </location>
</feature>
<evidence type="ECO:0008006" key="10">
    <source>
        <dbReference type="Google" id="ProtNLM"/>
    </source>
</evidence>
<evidence type="ECO:0000256" key="6">
    <source>
        <dbReference type="ARBA" id="ARBA00023242"/>
    </source>
</evidence>
<gene>
    <name evidence="8" type="ORF">VM1G_04218</name>
</gene>
<sequence>MSGSPPLPPRVTQEADDRVQGVYQTAGHDVYRGSATTQADPRMLPGISAPVRPYQPESLERMPYGFPRPEDQIQRPLSSYASQHSQFIPQHPYLPAPAPIPVSGPMAGYSVTSRPPTQDSQQSFTSPKSQRKTKGHVASACVPCKKAHLRCDVLLNSRHNGIVQCTDDTSNRRAIQQASVEDIICQIPHPIRYKPPPFEVTASQARTLWEDSALARSMNARPQRPCTRCMQNGKEDACVDVQHKKRGRPRLRDDHRGTGFDSRLGHGQDQNIRRPLSLYTPQGPISSGYDDSLRRTQSYRVLKSQPPEPSAPRYLERGSVSGANIYAAPLSISTVPPEPAAFLNMDLEVAKVSSTFADVIGRPIIQGLRITDMLAFGDKERMMALQRQMQDEQARREPNYLPPMYVKQEEEKVFRSLGFSREEIASYPLERSDNLRFSDHAGQPRSFSVRLGLAKRGSIYFIVVVLNTNTNAGFRSFQHPTPSPQGRDPRELAYAYPTPQNPYPQSAPVSATFDHGRGRSASDVAYFPRQPLTPSQMVPGLSPRLASSYAATPNRPDFHVGPPAYQIPRSEMTAAPHSTQPPGYQLPPIRSQHQQQQQQQQHQQQQPQYPQQPSYQQAQQAQQQGGPSEQGWSRDDRQRVDIGGLIDRPDPSQRHHS</sequence>
<dbReference type="OrthoDB" id="5575144at2759"/>
<evidence type="ECO:0000313" key="8">
    <source>
        <dbReference type="EMBL" id="KUI68792.1"/>
    </source>
</evidence>
<feature type="compositionally biased region" description="Low complexity" evidence="7">
    <location>
        <begin position="591"/>
        <end position="624"/>
    </location>
</feature>
<keyword evidence="9" id="KW-1185">Reference proteome</keyword>
<evidence type="ECO:0000313" key="9">
    <source>
        <dbReference type="Proteomes" id="UP000078559"/>
    </source>
</evidence>
<feature type="region of interest" description="Disordered" evidence="7">
    <location>
        <begin position="28"/>
        <end position="55"/>
    </location>
</feature>
<keyword evidence="2" id="KW-0862">Zinc</keyword>
<feature type="region of interest" description="Disordered" evidence="7">
    <location>
        <begin position="573"/>
        <end position="657"/>
    </location>
</feature>
<evidence type="ECO:0000256" key="2">
    <source>
        <dbReference type="ARBA" id="ARBA00022833"/>
    </source>
</evidence>
<dbReference type="PANTHER" id="PTHR47659">
    <property type="entry name" value="ZN(II)2CYS6 TRANSCRIPTION FACTOR (EUROFUNG)-RELATED"/>
    <property type="match status" value="1"/>
</dbReference>
<organism evidence="8 9">
    <name type="scientific">Cytospora mali</name>
    <name type="common">Apple Valsa canker fungus</name>
    <name type="synonym">Valsa mali</name>
    <dbReference type="NCBI Taxonomy" id="578113"/>
    <lineage>
        <taxon>Eukaryota</taxon>
        <taxon>Fungi</taxon>
        <taxon>Dikarya</taxon>
        <taxon>Ascomycota</taxon>
        <taxon>Pezizomycotina</taxon>
        <taxon>Sordariomycetes</taxon>
        <taxon>Sordariomycetidae</taxon>
        <taxon>Diaporthales</taxon>
        <taxon>Cytosporaceae</taxon>
        <taxon>Cytospora</taxon>
    </lineage>
</organism>
<dbReference type="PANTHER" id="PTHR47659:SF4">
    <property type="entry name" value="ZN(II)2CYS6 TRANSCRIPTION FACTOR (EUROFUNG)"/>
    <property type="match status" value="1"/>
</dbReference>
<evidence type="ECO:0000256" key="3">
    <source>
        <dbReference type="ARBA" id="ARBA00023015"/>
    </source>
</evidence>
<name>A0A194VXR1_CYTMA</name>
<evidence type="ECO:0000256" key="7">
    <source>
        <dbReference type="SAM" id="MobiDB-lite"/>
    </source>
</evidence>
<proteinExistence type="predicted"/>
<dbReference type="AlphaFoldDB" id="A0A194VXR1"/>
<dbReference type="GO" id="GO:0046872">
    <property type="term" value="F:metal ion binding"/>
    <property type="evidence" value="ECO:0007669"/>
    <property type="project" value="UniProtKB-KW"/>
</dbReference>
<accession>A0A194VXR1</accession>
<feature type="compositionally biased region" description="Polar residues" evidence="7">
    <location>
        <begin position="110"/>
        <end position="128"/>
    </location>
</feature>
<dbReference type="EMBL" id="CM003101">
    <property type="protein sequence ID" value="KUI68792.1"/>
    <property type="molecule type" value="Genomic_DNA"/>
</dbReference>
<evidence type="ECO:0000256" key="5">
    <source>
        <dbReference type="ARBA" id="ARBA00023163"/>
    </source>
</evidence>
<dbReference type="InterPro" id="IPR050335">
    <property type="entry name" value="ERT1_acuK_gluconeogen_tf"/>
</dbReference>
<protein>
    <recommendedName>
        <fullName evidence="10">Zn(2)-C6 fungal-type domain-containing protein</fullName>
    </recommendedName>
</protein>
<keyword evidence="3" id="KW-0805">Transcription regulation</keyword>
<feature type="compositionally biased region" description="Basic and acidic residues" evidence="7">
    <location>
        <begin position="647"/>
        <end position="657"/>
    </location>
</feature>
<feature type="region of interest" description="Disordered" evidence="7">
    <location>
        <begin position="246"/>
        <end position="291"/>
    </location>
</feature>
<evidence type="ECO:0000256" key="1">
    <source>
        <dbReference type="ARBA" id="ARBA00022723"/>
    </source>
</evidence>
<keyword evidence="1" id="KW-0479">Metal-binding</keyword>
<keyword evidence="4" id="KW-0238">DNA-binding</keyword>
<keyword evidence="5" id="KW-0804">Transcription</keyword>
<dbReference type="Proteomes" id="UP000078559">
    <property type="component" value="Chromosome 4"/>
</dbReference>
<keyword evidence="6" id="KW-0539">Nucleus</keyword>
<dbReference type="GO" id="GO:0003677">
    <property type="term" value="F:DNA binding"/>
    <property type="evidence" value="ECO:0007669"/>
    <property type="project" value="UniProtKB-KW"/>
</dbReference>
<reference evidence="8" key="1">
    <citation type="submission" date="2014-12" db="EMBL/GenBank/DDBJ databases">
        <title>Genome Sequence of Valsa Canker Pathogens Uncovers a Specific Adaption of Colonization on Woody Bark.</title>
        <authorList>
            <person name="Yin Z."/>
            <person name="Liu H."/>
            <person name="Gao X."/>
            <person name="Li Z."/>
            <person name="Song N."/>
            <person name="Ke X."/>
            <person name="Dai Q."/>
            <person name="Wu Y."/>
            <person name="Sun Y."/>
            <person name="Xu J.-R."/>
            <person name="Kang Z.K."/>
            <person name="Wang L."/>
            <person name="Huang L."/>
        </authorList>
    </citation>
    <scope>NUCLEOTIDE SEQUENCE [LARGE SCALE GENOMIC DNA]</scope>
    <source>
        <strain evidence="8">03-8</strain>
    </source>
</reference>
<evidence type="ECO:0000256" key="4">
    <source>
        <dbReference type="ARBA" id="ARBA00023125"/>
    </source>
</evidence>
<feature type="region of interest" description="Disordered" evidence="7">
    <location>
        <begin position="546"/>
        <end position="565"/>
    </location>
</feature>